<dbReference type="InterPro" id="IPR036397">
    <property type="entry name" value="RNaseH_sf"/>
</dbReference>
<accession>A0ABQ4Z6U2</accession>
<comment type="caution">
    <text evidence="2">The sequence shown here is derived from an EMBL/GenBank/DDBJ whole genome shotgun (WGS) entry which is preliminary data.</text>
</comment>
<keyword evidence="3" id="KW-1185">Reference proteome</keyword>
<dbReference type="InterPro" id="IPR012337">
    <property type="entry name" value="RNaseH-like_sf"/>
</dbReference>
<keyword evidence="2" id="KW-0695">RNA-directed DNA polymerase</keyword>
<organism evidence="2 3">
    <name type="scientific">Tanacetum coccineum</name>
    <dbReference type="NCBI Taxonomy" id="301880"/>
    <lineage>
        <taxon>Eukaryota</taxon>
        <taxon>Viridiplantae</taxon>
        <taxon>Streptophyta</taxon>
        <taxon>Embryophyta</taxon>
        <taxon>Tracheophyta</taxon>
        <taxon>Spermatophyta</taxon>
        <taxon>Magnoliopsida</taxon>
        <taxon>eudicotyledons</taxon>
        <taxon>Gunneridae</taxon>
        <taxon>Pentapetalae</taxon>
        <taxon>asterids</taxon>
        <taxon>campanulids</taxon>
        <taxon>Asterales</taxon>
        <taxon>Asteraceae</taxon>
        <taxon>Asteroideae</taxon>
        <taxon>Anthemideae</taxon>
        <taxon>Anthemidinae</taxon>
        <taxon>Tanacetum</taxon>
    </lineage>
</organism>
<feature type="domain" description="Tf2-1-like SH3-like" evidence="1">
    <location>
        <begin position="103"/>
        <end position="166"/>
    </location>
</feature>
<name>A0ABQ4Z6U2_9ASTR</name>
<protein>
    <submittedName>
        <fullName evidence="2">Reverse transcriptase domain-containing protein</fullName>
    </submittedName>
</protein>
<dbReference type="PANTHER" id="PTHR46148">
    <property type="entry name" value="CHROMO DOMAIN-CONTAINING PROTEIN"/>
    <property type="match status" value="1"/>
</dbReference>
<evidence type="ECO:0000313" key="2">
    <source>
        <dbReference type="EMBL" id="GJS85577.1"/>
    </source>
</evidence>
<dbReference type="Proteomes" id="UP001151760">
    <property type="component" value="Unassembled WGS sequence"/>
</dbReference>
<dbReference type="InterPro" id="IPR056924">
    <property type="entry name" value="SH3_Tf2-1"/>
</dbReference>
<gene>
    <name evidence="2" type="ORF">Tco_0752118</name>
</gene>
<proteinExistence type="predicted"/>
<keyword evidence="2" id="KW-0808">Transferase</keyword>
<reference evidence="2" key="1">
    <citation type="journal article" date="2022" name="Int. J. Mol. Sci.">
        <title>Draft Genome of Tanacetum Coccineum: Genomic Comparison of Closely Related Tanacetum-Family Plants.</title>
        <authorList>
            <person name="Yamashiro T."/>
            <person name="Shiraishi A."/>
            <person name="Nakayama K."/>
            <person name="Satake H."/>
        </authorList>
    </citation>
    <scope>NUCLEOTIDE SEQUENCE</scope>
</reference>
<sequence length="230" mass="27099">MSTAYHLQTDGQSERTIQTLRGMLRACVMDFGKGWDRHTPLVEFSYNNSYHTSIKAKPFEALYGRKCRSPICWAEVVDAQLTGPEIKSYADRRRKPLEFKVRDKVMLKVSPWKGVIRFRKRGELNPRYIGPFRIIAKVGTFAYRHELPDRLSRVHSTFHVSNLKKCFVDEPLAIPLEEIQIDDKLKFIEEPVEIMDREVKQLKQSSILIVKIRWNSRRGPEFTWERDDQM</sequence>
<dbReference type="Gene3D" id="3.30.420.10">
    <property type="entry name" value="Ribonuclease H-like superfamily/Ribonuclease H"/>
    <property type="match status" value="1"/>
</dbReference>
<dbReference type="GO" id="GO:0003964">
    <property type="term" value="F:RNA-directed DNA polymerase activity"/>
    <property type="evidence" value="ECO:0007669"/>
    <property type="project" value="UniProtKB-KW"/>
</dbReference>
<keyword evidence="2" id="KW-0548">Nucleotidyltransferase</keyword>
<reference evidence="2" key="2">
    <citation type="submission" date="2022-01" db="EMBL/GenBank/DDBJ databases">
        <authorList>
            <person name="Yamashiro T."/>
            <person name="Shiraishi A."/>
            <person name="Satake H."/>
            <person name="Nakayama K."/>
        </authorList>
    </citation>
    <scope>NUCLEOTIDE SEQUENCE</scope>
</reference>
<dbReference type="Pfam" id="PF24626">
    <property type="entry name" value="SH3_Tf2-1"/>
    <property type="match status" value="1"/>
</dbReference>
<dbReference type="PANTHER" id="PTHR46148:SF59">
    <property type="entry name" value="NUCLEOTIDYLTRANSFERASE, RIBONUCLEASE H"/>
    <property type="match status" value="1"/>
</dbReference>
<dbReference type="EMBL" id="BQNB010011060">
    <property type="protein sequence ID" value="GJS85577.1"/>
    <property type="molecule type" value="Genomic_DNA"/>
</dbReference>
<evidence type="ECO:0000259" key="1">
    <source>
        <dbReference type="Pfam" id="PF24626"/>
    </source>
</evidence>
<evidence type="ECO:0000313" key="3">
    <source>
        <dbReference type="Proteomes" id="UP001151760"/>
    </source>
</evidence>
<dbReference type="SUPFAM" id="SSF53098">
    <property type="entry name" value="Ribonuclease H-like"/>
    <property type="match status" value="1"/>
</dbReference>